<dbReference type="OrthoDB" id="3187773at2759"/>
<organism evidence="1 2">
    <name type="scientific">Gymnopilus junonius</name>
    <name type="common">Spectacular rustgill mushroom</name>
    <name type="synonym">Gymnopilus spectabilis subsp. junonius</name>
    <dbReference type="NCBI Taxonomy" id="109634"/>
    <lineage>
        <taxon>Eukaryota</taxon>
        <taxon>Fungi</taxon>
        <taxon>Dikarya</taxon>
        <taxon>Basidiomycota</taxon>
        <taxon>Agaricomycotina</taxon>
        <taxon>Agaricomycetes</taxon>
        <taxon>Agaricomycetidae</taxon>
        <taxon>Agaricales</taxon>
        <taxon>Agaricineae</taxon>
        <taxon>Hymenogastraceae</taxon>
        <taxon>Gymnopilus</taxon>
    </lineage>
</organism>
<dbReference type="AlphaFoldDB" id="A0A9P5TNL3"/>
<evidence type="ECO:0000313" key="1">
    <source>
        <dbReference type="EMBL" id="KAF8900103.1"/>
    </source>
</evidence>
<comment type="caution">
    <text evidence="1">The sequence shown here is derived from an EMBL/GenBank/DDBJ whole genome shotgun (WGS) entry which is preliminary data.</text>
</comment>
<dbReference type="Proteomes" id="UP000724874">
    <property type="component" value="Unassembled WGS sequence"/>
</dbReference>
<evidence type="ECO:0000313" key="2">
    <source>
        <dbReference type="Proteomes" id="UP000724874"/>
    </source>
</evidence>
<gene>
    <name evidence="1" type="ORF">CPB84DRAFT_1680737</name>
</gene>
<protein>
    <submittedName>
        <fullName evidence="1">Uncharacterized protein</fullName>
    </submittedName>
</protein>
<proteinExistence type="predicted"/>
<keyword evidence="2" id="KW-1185">Reference proteome</keyword>
<name>A0A9P5TNL3_GYMJU</name>
<dbReference type="EMBL" id="JADNYJ010000049">
    <property type="protein sequence ID" value="KAF8900103.1"/>
    <property type="molecule type" value="Genomic_DNA"/>
</dbReference>
<feature type="non-terminal residue" evidence="1">
    <location>
        <position position="1"/>
    </location>
</feature>
<reference evidence="1" key="1">
    <citation type="submission" date="2020-11" db="EMBL/GenBank/DDBJ databases">
        <authorList>
            <consortium name="DOE Joint Genome Institute"/>
            <person name="Ahrendt S."/>
            <person name="Riley R."/>
            <person name="Andreopoulos W."/>
            <person name="LaButti K."/>
            <person name="Pangilinan J."/>
            <person name="Ruiz-duenas F.J."/>
            <person name="Barrasa J.M."/>
            <person name="Sanchez-Garcia M."/>
            <person name="Camarero S."/>
            <person name="Miyauchi S."/>
            <person name="Serrano A."/>
            <person name="Linde D."/>
            <person name="Babiker R."/>
            <person name="Drula E."/>
            <person name="Ayuso-Fernandez I."/>
            <person name="Pacheco R."/>
            <person name="Padilla G."/>
            <person name="Ferreira P."/>
            <person name="Barriuso J."/>
            <person name="Kellner H."/>
            <person name="Castanera R."/>
            <person name="Alfaro M."/>
            <person name="Ramirez L."/>
            <person name="Pisabarro A.G."/>
            <person name="Kuo A."/>
            <person name="Tritt A."/>
            <person name="Lipzen A."/>
            <person name="He G."/>
            <person name="Yan M."/>
            <person name="Ng V."/>
            <person name="Cullen D."/>
            <person name="Martin F."/>
            <person name="Rosso M.-N."/>
            <person name="Henrissat B."/>
            <person name="Hibbett D."/>
            <person name="Martinez A.T."/>
            <person name="Grigoriev I.V."/>
        </authorList>
    </citation>
    <scope>NUCLEOTIDE SEQUENCE</scope>
    <source>
        <strain evidence="1">AH 44721</strain>
    </source>
</reference>
<sequence length="125" mass="14112">DTVFVVGNMVEEGFCGLLMARVHLFLSIVHCRVTYPCALVEWFSTIGEEPCTDTGMWMVEPDFNALGKRAQSVIHLGSILHCAHLMPVAGNVFISQRVKFHNSLDAFQAYYVNKYIDHHAHEIAF</sequence>
<accession>A0A9P5TNL3</accession>